<dbReference type="Pfam" id="PF13531">
    <property type="entry name" value="SBP_bac_11"/>
    <property type="match status" value="1"/>
</dbReference>
<dbReference type="AlphaFoldDB" id="A0A931HVG5"/>
<gene>
    <name evidence="6" type="primary">modA</name>
    <name evidence="6" type="ORF">H0267_08360</name>
</gene>
<dbReference type="RefSeq" id="WP_197316872.1">
    <property type="nucleotide sequence ID" value="NZ_JADZSC010000002.1"/>
</dbReference>
<organism evidence="6 7">
    <name type="scientific">Halobacillus yeomjeoni</name>
    <dbReference type="NCBI Taxonomy" id="311194"/>
    <lineage>
        <taxon>Bacteria</taxon>
        <taxon>Bacillati</taxon>
        <taxon>Bacillota</taxon>
        <taxon>Bacilli</taxon>
        <taxon>Bacillales</taxon>
        <taxon>Bacillaceae</taxon>
        <taxon>Halobacillus</taxon>
    </lineage>
</organism>
<dbReference type="InterPro" id="IPR050682">
    <property type="entry name" value="ModA/WtpA"/>
</dbReference>
<evidence type="ECO:0000256" key="5">
    <source>
        <dbReference type="PIRSR" id="PIRSR004846-1"/>
    </source>
</evidence>
<evidence type="ECO:0000256" key="4">
    <source>
        <dbReference type="ARBA" id="ARBA00022729"/>
    </source>
</evidence>
<feature type="binding site" evidence="5">
    <location>
        <position position="188"/>
    </location>
    <ligand>
        <name>molybdate</name>
        <dbReference type="ChEBI" id="CHEBI:36264"/>
    </ligand>
</feature>
<keyword evidence="3 5" id="KW-0479">Metal-binding</keyword>
<dbReference type="NCBIfam" id="TIGR01256">
    <property type="entry name" value="modA"/>
    <property type="match status" value="1"/>
</dbReference>
<name>A0A931HVG5_9BACI</name>
<dbReference type="Gene3D" id="3.40.190.10">
    <property type="entry name" value="Periplasmic binding protein-like II"/>
    <property type="match status" value="2"/>
</dbReference>
<dbReference type="InterPro" id="IPR005950">
    <property type="entry name" value="ModA"/>
</dbReference>
<proteinExistence type="inferred from homology"/>
<evidence type="ECO:0000313" key="6">
    <source>
        <dbReference type="EMBL" id="MBH0230224.1"/>
    </source>
</evidence>
<protein>
    <submittedName>
        <fullName evidence="6">Molybdate ABC transporter substrate-binding protein</fullName>
    </submittedName>
</protein>
<dbReference type="PIRSF" id="PIRSF004846">
    <property type="entry name" value="ModA"/>
    <property type="match status" value="1"/>
</dbReference>
<keyword evidence="4" id="KW-0732">Signal</keyword>
<feature type="binding site" evidence="5">
    <location>
        <position position="36"/>
    </location>
    <ligand>
        <name>molybdate</name>
        <dbReference type="ChEBI" id="CHEBI:36264"/>
    </ligand>
</feature>
<dbReference type="SUPFAM" id="SSF53850">
    <property type="entry name" value="Periplasmic binding protein-like II"/>
    <property type="match status" value="1"/>
</dbReference>
<dbReference type="FunFam" id="3.40.190.10:FF:000035">
    <property type="entry name" value="Molybdate ABC transporter substrate-binding protein"/>
    <property type="match status" value="1"/>
</dbReference>
<comment type="similarity">
    <text evidence="1">Belongs to the bacterial solute-binding protein ModA family.</text>
</comment>
<dbReference type="PANTHER" id="PTHR30632:SF0">
    <property type="entry name" value="SULFATE-BINDING PROTEIN"/>
    <property type="match status" value="1"/>
</dbReference>
<evidence type="ECO:0000256" key="2">
    <source>
        <dbReference type="ARBA" id="ARBA00022505"/>
    </source>
</evidence>
<dbReference type="GO" id="GO:0015689">
    <property type="term" value="P:molybdate ion transport"/>
    <property type="evidence" value="ECO:0007669"/>
    <property type="project" value="InterPro"/>
</dbReference>
<dbReference type="GO" id="GO:1901359">
    <property type="term" value="F:tungstate binding"/>
    <property type="evidence" value="ECO:0007669"/>
    <property type="project" value="UniProtKB-ARBA"/>
</dbReference>
<feature type="binding site" evidence="5">
    <location>
        <position position="143"/>
    </location>
    <ligand>
        <name>molybdate</name>
        <dbReference type="ChEBI" id="CHEBI:36264"/>
    </ligand>
</feature>
<sequence>MNRPTIVLYFTTLLFGLTSCSNVDDTSPLTISAASSLTDVLSEIADEYERENNESIEINFSSSGKIAQQIIRGAPVDVFLSADQRWMNKIEEQNLILKNSRHNIVGNQLVLIVPKHNRSNVHVEDLKFKDGKIAIGDPDSVPAGTYTQQALKKIQLWEEMHGRTVFTSNVRQVLAYVESENVHYGFIYASDAKISDRVRIAEYIDKDLHKPIVYPAAVIDNKKNQKRAEKFLTYLQSERAQQIFHKYGFQEVINTR</sequence>
<dbReference type="PROSITE" id="PS51257">
    <property type="entry name" value="PROKAR_LIPOPROTEIN"/>
    <property type="match status" value="1"/>
</dbReference>
<keyword evidence="2 5" id="KW-0500">Molybdenum</keyword>
<dbReference type="GO" id="GO:0046872">
    <property type="term" value="F:metal ion binding"/>
    <property type="evidence" value="ECO:0007669"/>
    <property type="project" value="UniProtKB-KW"/>
</dbReference>
<comment type="caution">
    <text evidence="6">The sequence shown here is derived from an EMBL/GenBank/DDBJ whole genome shotgun (WGS) entry which is preliminary data.</text>
</comment>
<dbReference type="EMBL" id="JADZSC010000002">
    <property type="protein sequence ID" value="MBH0230224.1"/>
    <property type="molecule type" value="Genomic_DNA"/>
</dbReference>
<dbReference type="Proteomes" id="UP000614490">
    <property type="component" value="Unassembled WGS sequence"/>
</dbReference>
<keyword evidence="7" id="KW-1185">Reference proteome</keyword>
<reference evidence="6 7" key="1">
    <citation type="journal article" date="2005" name="Int. J. Syst. Evol. Microbiol.">
        <title>Halobacillus yeomjeoni sp. nov., isolated from a marine solar saltern in Korea.</title>
        <authorList>
            <person name="Yoon J.H."/>
            <person name="Kang S.J."/>
            <person name="Lee C.H."/>
            <person name="Oh H.W."/>
            <person name="Oh T.K."/>
        </authorList>
    </citation>
    <scope>NUCLEOTIDE SEQUENCE [LARGE SCALE GENOMIC DNA]</scope>
    <source>
        <strain evidence="6 7">KCTC 3957</strain>
    </source>
</reference>
<feature type="binding site" evidence="5">
    <location>
        <position position="63"/>
    </location>
    <ligand>
        <name>molybdate</name>
        <dbReference type="ChEBI" id="CHEBI:36264"/>
    </ligand>
</feature>
<evidence type="ECO:0000313" key="7">
    <source>
        <dbReference type="Proteomes" id="UP000614490"/>
    </source>
</evidence>
<accession>A0A931HVG5</accession>
<feature type="binding site" evidence="5">
    <location>
        <position position="170"/>
    </location>
    <ligand>
        <name>molybdate</name>
        <dbReference type="ChEBI" id="CHEBI:36264"/>
    </ligand>
</feature>
<evidence type="ECO:0000256" key="3">
    <source>
        <dbReference type="ARBA" id="ARBA00022723"/>
    </source>
</evidence>
<dbReference type="GO" id="GO:0030973">
    <property type="term" value="F:molybdate ion binding"/>
    <property type="evidence" value="ECO:0007669"/>
    <property type="project" value="UniProtKB-ARBA"/>
</dbReference>
<dbReference type="PANTHER" id="PTHR30632">
    <property type="entry name" value="MOLYBDATE-BINDING PERIPLASMIC PROTEIN"/>
    <property type="match status" value="1"/>
</dbReference>
<evidence type="ECO:0000256" key="1">
    <source>
        <dbReference type="ARBA" id="ARBA00009175"/>
    </source>
</evidence>